<evidence type="ECO:0000313" key="1">
    <source>
        <dbReference type="EMBL" id="KAA0021813.1"/>
    </source>
</evidence>
<dbReference type="RefSeq" id="WP_149431176.1">
    <property type="nucleotide sequence ID" value="NZ_VLNY01000007.1"/>
</dbReference>
<name>A0A5A7SB66_9NOCA</name>
<organism evidence="1 2">
    <name type="scientific">Antrihabitans cavernicola</name>
    <dbReference type="NCBI Taxonomy" id="2495913"/>
    <lineage>
        <taxon>Bacteria</taxon>
        <taxon>Bacillati</taxon>
        <taxon>Actinomycetota</taxon>
        <taxon>Actinomycetes</taxon>
        <taxon>Mycobacteriales</taxon>
        <taxon>Nocardiaceae</taxon>
        <taxon>Antrihabitans</taxon>
    </lineage>
</organism>
<keyword evidence="2" id="KW-1185">Reference proteome</keyword>
<dbReference type="Pfam" id="PF05133">
    <property type="entry name" value="SPP1_portal"/>
    <property type="match status" value="1"/>
</dbReference>
<sequence>MTAPNIATLDALSADEAGLLAMLLTRVSAFTRANATKEAYYEGEQRVKQLGIAIPATLADKIATVVGWSGTAVDVLEERLDFLGWVETGAKYDLGSIFNANDLDVDSGLGHLDALICGTAFVAVGTGDNGEPSPLITVESPKNMTGLRDARTRRLTAAASRFRDEGKDFDNGATLYLKNETIRVARSSEGAAWAVVNRDQHKLGRVPVAQLVNRPRSSRMTGRSEISHSVRGYTNAAVRTLLGMEVNREFYSAPQRYLLNAAEDQFDKGDGSVVTGFEAIMSRMLAVPFDEDNPEAKPEVGQFAQSQPGPYLDQVRGLAQLLAAECAIPPTYLGFATDQAASADAIRAMEARLVKRAERRQAAFGKAWLEVARLALLVRDGKVPDGFADGVSVKWRDAATPTRSAAADEATKLVAAEVLPPDSSVTYDRIGLTPREQEQVEADKRRARSRAILGGIAGAADVATANPRVAEAASRRVPAEGN</sequence>
<evidence type="ECO:0000313" key="2">
    <source>
        <dbReference type="Proteomes" id="UP000322244"/>
    </source>
</evidence>
<protein>
    <submittedName>
        <fullName evidence="1">Phage portal protein</fullName>
    </submittedName>
</protein>
<reference evidence="1 2" key="1">
    <citation type="submission" date="2019-07" db="EMBL/GenBank/DDBJ databases">
        <title>Rhodococcus cavernicolus sp. nov., isolated from a cave.</title>
        <authorList>
            <person name="Lee S.D."/>
        </authorList>
    </citation>
    <scope>NUCLEOTIDE SEQUENCE [LARGE SCALE GENOMIC DNA]</scope>
    <source>
        <strain evidence="1 2">C1-24</strain>
    </source>
</reference>
<dbReference type="Proteomes" id="UP000322244">
    <property type="component" value="Unassembled WGS sequence"/>
</dbReference>
<dbReference type="InterPro" id="IPR021145">
    <property type="entry name" value="Portal_protein_SPP1_Gp6-like"/>
</dbReference>
<comment type="caution">
    <text evidence="1">The sequence shown here is derived from an EMBL/GenBank/DDBJ whole genome shotgun (WGS) entry which is preliminary data.</text>
</comment>
<dbReference type="AlphaFoldDB" id="A0A5A7SB66"/>
<proteinExistence type="predicted"/>
<dbReference type="OrthoDB" id="1780383at2"/>
<gene>
    <name evidence="1" type="ORF">FOY51_15530</name>
</gene>
<dbReference type="EMBL" id="VLNY01000007">
    <property type="protein sequence ID" value="KAA0021813.1"/>
    <property type="molecule type" value="Genomic_DNA"/>
</dbReference>
<accession>A0A5A7SB66</accession>